<dbReference type="KEGG" id="char:105893711"/>
<dbReference type="SMART" id="SM00028">
    <property type="entry name" value="TPR"/>
    <property type="match status" value="3"/>
</dbReference>
<dbReference type="GeneID" id="105893711"/>
<evidence type="ECO:0000313" key="7">
    <source>
        <dbReference type="RefSeq" id="XP_031430066.1"/>
    </source>
</evidence>
<dbReference type="GO" id="GO:0006457">
    <property type="term" value="P:protein folding"/>
    <property type="evidence" value="ECO:0007669"/>
    <property type="project" value="TreeGrafter"/>
</dbReference>
<dbReference type="CTD" id="7268"/>
<organism evidence="6 7">
    <name type="scientific">Clupea harengus</name>
    <name type="common">Atlantic herring</name>
    <dbReference type="NCBI Taxonomy" id="7950"/>
    <lineage>
        <taxon>Eukaryota</taxon>
        <taxon>Metazoa</taxon>
        <taxon>Chordata</taxon>
        <taxon>Craniata</taxon>
        <taxon>Vertebrata</taxon>
        <taxon>Euteleostomi</taxon>
        <taxon>Actinopterygii</taxon>
        <taxon>Neopterygii</taxon>
        <taxon>Teleostei</taxon>
        <taxon>Clupei</taxon>
        <taxon>Clupeiformes</taxon>
        <taxon>Clupeoidei</taxon>
        <taxon>Clupeidae</taxon>
        <taxon>Clupea</taxon>
    </lineage>
</organism>
<dbReference type="InterPro" id="IPR019734">
    <property type="entry name" value="TPR_rpt"/>
</dbReference>
<dbReference type="GO" id="GO:0005634">
    <property type="term" value="C:nucleus"/>
    <property type="evidence" value="ECO:0007669"/>
    <property type="project" value="TreeGrafter"/>
</dbReference>
<dbReference type="InterPro" id="IPR044059">
    <property type="entry name" value="Csn1/TTC4_wheel"/>
</dbReference>
<feature type="domain" description="Cns1/TTC4 wheel" evidence="5">
    <location>
        <begin position="278"/>
        <end position="385"/>
    </location>
</feature>
<dbReference type="SUPFAM" id="SSF48452">
    <property type="entry name" value="TPR-like"/>
    <property type="match status" value="1"/>
</dbReference>
<gene>
    <name evidence="7" type="primary">ttc4</name>
</gene>
<feature type="compositionally biased region" description="Basic and acidic residues" evidence="4">
    <location>
        <begin position="190"/>
        <end position="209"/>
    </location>
</feature>
<dbReference type="GO" id="GO:0051879">
    <property type="term" value="F:Hsp90 protein binding"/>
    <property type="evidence" value="ECO:0007669"/>
    <property type="project" value="InterPro"/>
</dbReference>
<dbReference type="GO" id="GO:0030544">
    <property type="term" value="F:Hsp70 protein binding"/>
    <property type="evidence" value="ECO:0007669"/>
    <property type="project" value="TreeGrafter"/>
</dbReference>
<comment type="similarity">
    <text evidence="3">Belongs to the TTC4 family.</text>
</comment>
<dbReference type="Gene3D" id="1.25.40.10">
    <property type="entry name" value="Tetratricopeptide repeat domain"/>
    <property type="match status" value="1"/>
</dbReference>
<dbReference type="Pfam" id="PF18972">
    <property type="entry name" value="Wheel"/>
    <property type="match status" value="1"/>
</dbReference>
<dbReference type="InterPro" id="IPR011990">
    <property type="entry name" value="TPR-like_helical_dom_sf"/>
</dbReference>
<sequence length="397" mass="45122">MASLGQQGGDESDDGMDEFMDRFRTEKYKNAFNESNWEEEFDTIPMFMKKVPDVIDPMKHPELACIQAIIHDDDRSPEEQAQGLKDEGNEYFKEKNYKKAIVSYSEGLKRNCADSELNAVLYTNRAAAHYHLGNMRSALKDSVSANKMKPNHLKALLRGAQCCMELRKYGDAQQWCDEGLRIHPADKKLQELRSTADKQKREAERDARKAKLREKKLRGQKEALLAAIKERGVKLMRITKPVREEEDGEGDEGQVAAGMGELDGLMSQEATGSCVFLDDSGTLHWPVLFLYPEHCQTDFISAFCETSNLLDHLAVMFGDELPPWDADRKYLPHNLQLFFEDAESERLHQVDVTAPLLKVLQHSRCTVKDGSPSFIVLVTGSSYSKQFLSGKKIHWLK</sequence>
<dbReference type="Proteomes" id="UP000515152">
    <property type="component" value="Chromosome 10"/>
</dbReference>
<dbReference type="AlphaFoldDB" id="A0A6P8G2P2"/>
<dbReference type="PANTHER" id="PTHR46035">
    <property type="entry name" value="TETRATRICOPEPTIDE REPEAT PROTEIN 4"/>
    <property type="match status" value="1"/>
</dbReference>
<evidence type="ECO:0000256" key="4">
    <source>
        <dbReference type="SAM" id="MobiDB-lite"/>
    </source>
</evidence>
<dbReference type="OrthoDB" id="420195at2759"/>
<proteinExistence type="inferred from homology"/>
<dbReference type="RefSeq" id="XP_031430066.1">
    <property type="nucleotide sequence ID" value="XM_031574206.2"/>
</dbReference>
<dbReference type="GO" id="GO:0005829">
    <property type="term" value="C:cytosol"/>
    <property type="evidence" value="ECO:0007669"/>
    <property type="project" value="TreeGrafter"/>
</dbReference>
<feature type="region of interest" description="Disordered" evidence="4">
    <location>
        <begin position="190"/>
        <end position="210"/>
    </location>
</feature>
<name>A0A6P8G2P2_CLUHA</name>
<dbReference type="PANTHER" id="PTHR46035:SF1">
    <property type="entry name" value="TETRATRICOPEPTIDE REPEAT PROTEIN 4"/>
    <property type="match status" value="1"/>
</dbReference>
<evidence type="ECO:0000256" key="2">
    <source>
        <dbReference type="ARBA" id="ARBA00022803"/>
    </source>
</evidence>
<keyword evidence="2" id="KW-0802">TPR repeat</keyword>
<evidence type="ECO:0000259" key="5">
    <source>
        <dbReference type="Pfam" id="PF18972"/>
    </source>
</evidence>
<dbReference type="CDD" id="cd21380">
    <property type="entry name" value="CTWD_Cns1"/>
    <property type="match status" value="1"/>
</dbReference>
<reference evidence="7" key="1">
    <citation type="submission" date="2025-08" db="UniProtKB">
        <authorList>
            <consortium name="RefSeq"/>
        </authorList>
    </citation>
    <scope>IDENTIFICATION</scope>
</reference>
<evidence type="ECO:0000256" key="1">
    <source>
        <dbReference type="ARBA" id="ARBA00022737"/>
    </source>
</evidence>
<protein>
    <submittedName>
        <fullName evidence="7">Tetratricopeptide repeat protein 4</fullName>
    </submittedName>
</protein>
<keyword evidence="1" id="KW-0677">Repeat</keyword>
<accession>A0A6P8G2P2</accession>
<evidence type="ECO:0000256" key="3">
    <source>
        <dbReference type="ARBA" id="ARBA00023602"/>
    </source>
</evidence>
<evidence type="ECO:0000313" key="6">
    <source>
        <dbReference type="Proteomes" id="UP000515152"/>
    </source>
</evidence>
<keyword evidence="6" id="KW-1185">Reference proteome</keyword>